<evidence type="ECO:0008006" key="3">
    <source>
        <dbReference type="Google" id="ProtNLM"/>
    </source>
</evidence>
<dbReference type="RefSeq" id="WP_024328336.1">
    <property type="nucleotide sequence ID" value="NZ_MUZR01000002.1"/>
</dbReference>
<comment type="caution">
    <text evidence="1">The sequence shown here is derived from an EMBL/GenBank/DDBJ whole genome shotgun (WGS) entry which is preliminary data.</text>
</comment>
<dbReference type="STRING" id="252474.B1A74_00555"/>
<sequence>MLLDSRTPAYLQPRPVTFAALMELYEDNYLQLRRLCPDPAAVGGGAVSRVDGALDLHLEVLERTRYTTTLRLTYRFGEGDRVREQPDVRVRMFHDARQAEVLGRYCRSTGEDRMIDTLAGQPGLGCRWRHNRFLYKWLRYCLRQGHRFVADGSAAPAAPVSGETPEV</sequence>
<reference evidence="1 2" key="1">
    <citation type="submission" date="2017-02" db="EMBL/GenBank/DDBJ databases">
        <title>Genomic diversity within the haloalkaliphilic genus Thioalkalivibrio.</title>
        <authorList>
            <person name="Ahn A.-C."/>
            <person name="Meier-Kolthoff J."/>
            <person name="Overmars L."/>
            <person name="Richter M."/>
            <person name="Woyke T."/>
            <person name="Sorokin D.Y."/>
            <person name="Muyzer G."/>
        </authorList>
    </citation>
    <scope>NUCLEOTIDE SEQUENCE [LARGE SCALE GENOMIC DNA]</scope>
    <source>
        <strain evidence="1 2">HL17</strain>
    </source>
</reference>
<dbReference type="Pfam" id="PF06853">
    <property type="entry name" value="DUF1249"/>
    <property type="match status" value="1"/>
</dbReference>
<dbReference type="PANTHER" id="PTHR38774">
    <property type="entry name" value="CYTOPLASMIC PROTEIN-RELATED"/>
    <property type="match status" value="1"/>
</dbReference>
<accession>A0A1V3A2A0</accession>
<evidence type="ECO:0000313" key="2">
    <source>
        <dbReference type="Proteomes" id="UP000189177"/>
    </source>
</evidence>
<dbReference type="AlphaFoldDB" id="A0A1V3A2A0"/>
<organism evidence="1 2">
    <name type="scientific">Thioalkalivibrio halophilus</name>
    <dbReference type="NCBI Taxonomy" id="252474"/>
    <lineage>
        <taxon>Bacteria</taxon>
        <taxon>Pseudomonadati</taxon>
        <taxon>Pseudomonadota</taxon>
        <taxon>Gammaproteobacteria</taxon>
        <taxon>Chromatiales</taxon>
        <taxon>Ectothiorhodospiraceae</taxon>
        <taxon>Thioalkalivibrio</taxon>
    </lineage>
</organism>
<dbReference type="PANTHER" id="PTHR38774:SF1">
    <property type="entry name" value="CYTOPLASMIC PROTEIN"/>
    <property type="match status" value="1"/>
</dbReference>
<evidence type="ECO:0000313" key="1">
    <source>
        <dbReference type="EMBL" id="OOC11490.1"/>
    </source>
</evidence>
<dbReference type="EMBL" id="MUZR01000002">
    <property type="protein sequence ID" value="OOC11490.1"/>
    <property type="molecule type" value="Genomic_DNA"/>
</dbReference>
<gene>
    <name evidence="1" type="ORF">B1A74_00555</name>
</gene>
<protein>
    <recommendedName>
        <fullName evidence="3">DUF1249 domain-containing protein</fullName>
    </recommendedName>
</protein>
<dbReference type="OrthoDB" id="9793663at2"/>
<dbReference type="Proteomes" id="UP000189177">
    <property type="component" value="Unassembled WGS sequence"/>
</dbReference>
<keyword evidence="2" id="KW-1185">Reference proteome</keyword>
<proteinExistence type="predicted"/>
<name>A0A1V3A2A0_9GAMM</name>
<dbReference type="InterPro" id="IPR009659">
    <property type="entry name" value="DUF1249"/>
</dbReference>